<organism evidence="1 2">
    <name type="scientific">Vitis vinifera</name>
    <name type="common">Grape</name>
    <dbReference type="NCBI Taxonomy" id="29760"/>
    <lineage>
        <taxon>Eukaryota</taxon>
        <taxon>Viridiplantae</taxon>
        <taxon>Streptophyta</taxon>
        <taxon>Embryophyta</taxon>
        <taxon>Tracheophyta</taxon>
        <taxon>Spermatophyta</taxon>
        <taxon>Magnoliopsida</taxon>
        <taxon>eudicotyledons</taxon>
        <taxon>Gunneridae</taxon>
        <taxon>Pentapetalae</taxon>
        <taxon>rosids</taxon>
        <taxon>Vitales</taxon>
        <taxon>Vitaceae</taxon>
        <taxon>Viteae</taxon>
        <taxon>Vitis</taxon>
    </lineage>
</organism>
<dbReference type="Proteomes" id="UP001227230">
    <property type="component" value="Chromosome 15"/>
</dbReference>
<evidence type="ECO:0000313" key="2">
    <source>
        <dbReference type="Proteomes" id="UP001227230"/>
    </source>
</evidence>
<sequence>MLSDDYAWWRLELHLCSVAMTTGVLACELALWGGRHDPQTSFHWDKVSLFRGYGRMNLVLKEGQVLKA</sequence>
<reference evidence="1 2" key="1">
    <citation type="journal article" date="2023" name="Hortic Res">
        <title>The complete reference genome for grapevine (Vitis vinifera L.) genetics and breeding.</title>
        <authorList>
            <person name="Shi X."/>
            <person name="Cao S."/>
            <person name="Wang X."/>
            <person name="Huang S."/>
            <person name="Wang Y."/>
            <person name="Liu Z."/>
            <person name="Liu W."/>
            <person name="Leng X."/>
            <person name="Peng Y."/>
            <person name="Wang N."/>
            <person name="Wang Y."/>
            <person name="Ma Z."/>
            <person name="Xu X."/>
            <person name="Zhang F."/>
            <person name="Xue H."/>
            <person name="Zhong H."/>
            <person name="Wang Y."/>
            <person name="Zhang K."/>
            <person name="Velt A."/>
            <person name="Avia K."/>
            <person name="Holtgrawe D."/>
            <person name="Grimplet J."/>
            <person name="Matus J.T."/>
            <person name="Ware D."/>
            <person name="Wu X."/>
            <person name="Wang H."/>
            <person name="Liu C."/>
            <person name="Fang Y."/>
            <person name="Rustenholz C."/>
            <person name="Cheng Z."/>
            <person name="Xiao H."/>
            <person name="Zhou Y."/>
        </authorList>
    </citation>
    <scope>NUCLEOTIDE SEQUENCE [LARGE SCALE GENOMIC DNA]</scope>
    <source>
        <strain evidence="2">cv. Pinot noir / PN40024</strain>
        <tissue evidence="1">Leaf</tissue>
    </source>
</reference>
<accession>A0ABY9DBB5</accession>
<gene>
    <name evidence="1" type="ORF">VitviT2T_022931</name>
</gene>
<dbReference type="EMBL" id="CP126662">
    <property type="protein sequence ID" value="WKA04938.1"/>
    <property type="molecule type" value="Genomic_DNA"/>
</dbReference>
<evidence type="ECO:0000313" key="1">
    <source>
        <dbReference type="EMBL" id="WKA04938.1"/>
    </source>
</evidence>
<keyword evidence="2" id="KW-1185">Reference proteome</keyword>
<name>A0ABY9DBB5_VITVI</name>
<proteinExistence type="predicted"/>
<protein>
    <submittedName>
        <fullName evidence="1">Uncharacterized protein</fullName>
    </submittedName>
</protein>